<dbReference type="AlphaFoldDB" id="A0A0M3APC8"/>
<keyword evidence="13" id="KW-0732">Signal</keyword>
<accession>A0A0M3APC8</accession>
<dbReference type="InterPro" id="IPR037066">
    <property type="entry name" value="Plug_dom_sf"/>
</dbReference>
<evidence type="ECO:0000259" key="14">
    <source>
        <dbReference type="SMART" id="SM00965"/>
    </source>
</evidence>
<feature type="domain" description="Secretin/TonB short N-terminal" evidence="14">
    <location>
        <begin position="57"/>
        <end position="108"/>
    </location>
</feature>
<dbReference type="Gene3D" id="2.40.170.20">
    <property type="entry name" value="TonB-dependent receptor, beta-barrel domain"/>
    <property type="match status" value="1"/>
</dbReference>
<evidence type="ECO:0000256" key="1">
    <source>
        <dbReference type="ARBA" id="ARBA00004571"/>
    </source>
</evidence>
<proteinExistence type="inferred from homology"/>
<evidence type="ECO:0000256" key="10">
    <source>
        <dbReference type="PROSITE-ProRule" id="PRU01360"/>
    </source>
</evidence>
<dbReference type="GO" id="GO:0009279">
    <property type="term" value="C:cell outer membrane"/>
    <property type="evidence" value="ECO:0007669"/>
    <property type="project" value="UniProtKB-SubCell"/>
</dbReference>
<name>A0A0M3APC8_9SPHN</name>
<evidence type="ECO:0000256" key="2">
    <source>
        <dbReference type="ARBA" id="ARBA00022448"/>
    </source>
</evidence>
<evidence type="ECO:0000256" key="11">
    <source>
        <dbReference type="RuleBase" id="RU003357"/>
    </source>
</evidence>
<dbReference type="InterPro" id="IPR011662">
    <property type="entry name" value="Secretin/TonB_short_N"/>
</dbReference>
<dbReference type="SUPFAM" id="SSF56935">
    <property type="entry name" value="Porins"/>
    <property type="match status" value="1"/>
</dbReference>
<evidence type="ECO:0000256" key="9">
    <source>
        <dbReference type="ARBA" id="ARBA00023237"/>
    </source>
</evidence>
<evidence type="ECO:0000256" key="8">
    <source>
        <dbReference type="ARBA" id="ARBA00023136"/>
    </source>
</evidence>
<keyword evidence="4" id="KW-0410">Iron transport</keyword>
<organism evidence="15 16">
    <name type="scientific">Sphingobium chungbukense</name>
    <dbReference type="NCBI Taxonomy" id="56193"/>
    <lineage>
        <taxon>Bacteria</taxon>
        <taxon>Pseudomonadati</taxon>
        <taxon>Pseudomonadota</taxon>
        <taxon>Alphaproteobacteria</taxon>
        <taxon>Sphingomonadales</taxon>
        <taxon>Sphingomonadaceae</taxon>
        <taxon>Sphingobium</taxon>
    </lineage>
</organism>
<dbReference type="InterPro" id="IPR012910">
    <property type="entry name" value="Plug_dom"/>
</dbReference>
<dbReference type="SMART" id="SM00965">
    <property type="entry name" value="STN"/>
    <property type="match status" value="1"/>
</dbReference>
<dbReference type="InterPro" id="IPR039426">
    <property type="entry name" value="TonB-dep_rcpt-like"/>
</dbReference>
<dbReference type="PROSITE" id="PS52016">
    <property type="entry name" value="TONB_DEPENDENT_REC_3"/>
    <property type="match status" value="1"/>
</dbReference>
<feature type="signal peptide" evidence="13">
    <location>
        <begin position="1"/>
        <end position="29"/>
    </location>
</feature>
<keyword evidence="5 10" id="KW-0812">Transmembrane</keyword>
<evidence type="ECO:0000256" key="12">
    <source>
        <dbReference type="SAM" id="MobiDB-lite"/>
    </source>
</evidence>
<protein>
    <recommendedName>
        <fullName evidence="14">Secretin/TonB short N-terminal domain-containing protein</fullName>
    </recommendedName>
</protein>
<comment type="subcellular location">
    <subcellularLocation>
        <location evidence="1 10">Cell outer membrane</location>
        <topology evidence="1 10">Multi-pass membrane protein</topology>
    </subcellularLocation>
</comment>
<evidence type="ECO:0000256" key="7">
    <source>
        <dbReference type="ARBA" id="ARBA00023077"/>
    </source>
</evidence>
<evidence type="ECO:0000256" key="13">
    <source>
        <dbReference type="SAM" id="SignalP"/>
    </source>
</evidence>
<feature type="chain" id="PRO_5005650489" description="Secretin/TonB short N-terminal domain-containing protein" evidence="13">
    <location>
        <begin position="30"/>
        <end position="1052"/>
    </location>
</feature>
<keyword evidence="3 10" id="KW-1134">Transmembrane beta strand</keyword>
<keyword evidence="4" id="KW-0406">Ion transport</keyword>
<keyword evidence="7 11" id="KW-0798">TonB box</keyword>
<evidence type="ECO:0000256" key="5">
    <source>
        <dbReference type="ARBA" id="ARBA00022692"/>
    </source>
</evidence>
<evidence type="ECO:0000313" key="15">
    <source>
        <dbReference type="EMBL" id="KKW90389.1"/>
    </source>
</evidence>
<evidence type="ECO:0000313" key="16">
    <source>
        <dbReference type="Proteomes" id="UP000033874"/>
    </source>
</evidence>
<feature type="region of interest" description="Disordered" evidence="12">
    <location>
        <begin position="118"/>
        <end position="139"/>
    </location>
</feature>
<keyword evidence="8 10" id="KW-0472">Membrane</keyword>
<dbReference type="STRING" id="56193.YP76_20570"/>
<dbReference type="GO" id="GO:0006826">
    <property type="term" value="P:iron ion transport"/>
    <property type="evidence" value="ECO:0007669"/>
    <property type="project" value="UniProtKB-KW"/>
</dbReference>
<dbReference type="Pfam" id="PF00593">
    <property type="entry name" value="TonB_dep_Rec_b-barrel"/>
    <property type="match status" value="1"/>
</dbReference>
<dbReference type="InterPro" id="IPR036942">
    <property type="entry name" value="Beta-barrel_TonB_sf"/>
</dbReference>
<keyword evidence="6" id="KW-0408">Iron</keyword>
<evidence type="ECO:0000256" key="3">
    <source>
        <dbReference type="ARBA" id="ARBA00022452"/>
    </source>
</evidence>
<dbReference type="Pfam" id="PF07715">
    <property type="entry name" value="Plug"/>
    <property type="match status" value="1"/>
</dbReference>
<comment type="caution">
    <text evidence="15">The sequence shown here is derived from an EMBL/GenBank/DDBJ whole genome shotgun (WGS) entry which is preliminary data.</text>
</comment>
<dbReference type="Proteomes" id="UP000033874">
    <property type="component" value="Unassembled WGS sequence"/>
</dbReference>
<evidence type="ECO:0000256" key="4">
    <source>
        <dbReference type="ARBA" id="ARBA00022496"/>
    </source>
</evidence>
<dbReference type="InterPro" id="IPR000531">
    <property type="entry name" value="Beta-barrel_TonB"/>
</dbReference>
<dbReference type="PANTHER" id="PTHR47234">
    <property type="match status" value="1"/>
</dbReference>
<reference evidence="15 16" key="1">
    <citation type="submission" date="2015-04" db="EMBL/GenBank/DDBJ databases">
        <title>Genome sequence of aromatic hydrocarbons-degrading Sphingobium chungbukense DJ77.</title>
        <authorList>
            <person name="Kim Y.-C."/>
            <person name="Chae J.-C."/>
        </authorList>
    </citation>
    <scope>NUCLEOTIDE SEQUENCE [LARGE SCALE GENOMIC DNA]</scope>
    <source>
        <strain evidence="15 16">DJ77</strain>
    </source>
</reference>
<keyword evidence="9 10" id="KW-0998">Cell outer membrane</keyword>
<dbReference type="Gene3D" id="3.55.50.30">
    <property type="match status" value="1"/>
</dbReference>
<dbReference type="PANTHER" id="PTHR47234:SF2">
    <property type="entry name" value="TONB-DEPENDENT RECEPTOR"/>
    <property type="match status" value="1"/>
</dbReference>
<comment type="similarity">
    <text evidence="10 11">Belongs to the TonB-dependent receptor family.</text>
</comment>
<evidence type="ECO:0000256" key="6">
    <source>
        <dbReference type="ARBA" id="ARBA00023004"/>
    </source>
</evidence>
<keyword evidence="16" id="KW-1185">Reference proteome</keyword>
<dbReference type="Gene3D" id="2.170.130.10">
    <property type="entry name" value="TonB-dependent receptor, plug domain"/>
    <property type="match status" value="1"/>
</dbReference>
<sequence length="1052" mass="113080">MLARNAARLMSGGMLVALSAVALVPSAYAQQAERRTYEIAPQSLDGALAAFRQQSGLNLLYRTDTVQGISSRGFKGRGSPEQVLAALLEGTSASFRKVGKNSFSIVIRPRAALTISSRSPSAAPRLTAQSVDPAAAEGGEPAEDIVVTGSRIARPRNDTPVPITVVGSADLANSAAVNLADLLQEFPAFGVGLGNANTFRSGDAGAAFVNLRGLGTNRSLTLVNGRRRVSGSSSSSAVDINTIPPSMIERVEIITGGASAVYGADAVSGVVNIITKRNTEGVELSARGGMSQHGGANNAALGFYGGTHFADGRGFINFGAAYTTSGRLRSRQRDFGQYRVATDANPANTGPNDGIPNQITLVNLNDTYVTYDANMFVGGKTYVYGANGLQPLGGKIVRPGSLGSVIGDTGASYADWIELRSPSEVISLRSDLSYEITPGVSAFLEGEFSKTYSKSLEQYYRFDERTIWFNGLGGPQIARDNIFLPASVGALMDANKLQKLPVRRAMKELGDLDNIHDRHSWTIVAGLEGKLVDRFDWRVSYQRGEYNDNFTFKNMLIGQNFLYSVDAIAGPDGKPMCRNAAARAAGCVPFNIFARDDLTQAQRDYFVRDRLQTIKNVQEVVSGQITGTLFDLPAGPLAFAVGGEHRREKLVTHDDGLSLSHAIDFIGLAVPRQPIDKGFTVNEGYGELRVPILRDHRLLGSLEAEGALRISDYSSIGRTTTWNAAGTWAPIRQVRLRASWARSVRAPNLVELYGPRSISIVNFVDPCDAPRLGETTNRRANCAALGVPANFRDTFVGTTVTSGGNPDLKAETSNSFSVGGAVNFGPLNASIDYFHIKLADAVTSFAADAIATRCVDAKTIDNIFCKSIKIDTDGSLIAINSSLLNVARQETQGIDFALDYARQVGPGTLRIGGTATLLLQLELQTDPNDPNTLVIQDGRFSNPRWLARQFAEYQIGRVSARIENQFISKSMIDPQASKETYDLPTVSARVYTDLTLGYKLGRTYTFRAGINNLLDVEPPFTASTYLGGGINGSAVRYDNVGRFFFLGVEAKF</sequence>
<gene>
    <name evidence="15" type="ORF">YP76_20570</name>
</gene>
<dbReference type="EMBL" id="LBIC01000010">
    <property type="protein sequence ID" value="KKW90389.1"/>
    <property type="molecule type" value="Genomic_DNA"/>
</dbReference>
<dbReference type="PATRIC" id="fig|56193.3.peg.4321"/>
<keyword evidence="2 10" id="KW-0813">Transport</keyword>